<dbReference type="AlphaFoldDB" id="A0A9P8DX22"/>
<feature type="region of interest" description="Disordered" evidence="1">
    <location>
        <begin position="212"/>
        <end position="237"/>
    </location>
</feature>
<accession>A0A9P8DX22</accession>
<feature type="non-terminal residue" evidence="2">
    <location>
        <position position="265"/>
    </location>
</feature>
<proteinExistence type="predicted"/>
<comment type="caution">
    <text evidence="2">The sequence shown here is derived from an EMBL/GenBank/DDBJ whole genome shotgun (WGS) entry which is preliminary data.</text>
</comment>
<sequence length="265" mass="29506">MEQDDVFDAASRAEQIEHSPEEPSCSETCRLSNHSTAVEPCPLLPGKTTDNDTYVHNQGLAPAVYPTSLNTVDCVYLDANLRHTFTHGSWFFFPKKPGTFVAHFLQPVADQVALYHNVITRPLRCELRALCQSFAKTIFDSRPSHWSQYASQNGETSKTAWTAWQTGIRHSFVPGDHVRSTALPKEGCNVGYQGKKTKRKRTWSFDAEPSLEATVPSDGSVESGEFDDGSINPDGPIDVSVVGEGFITELRREWLATDRARNMNL</sequence>
<reference evidence="2" key="1">
    <citation type="journal article" date="2021" name="J Fungi (Basel)">
        <title>Virulence traits and population genomics of the black yeast Aureobasidium melanogenum.</title>
        <authorList>
            <person name="Cernosa A."/>
            <person name="Sun X."/>
            <person name="Gostincar C."/>
            <person name="Fang C."/>
            <person name="Gunde-Cimerman N."/>
            <person name="Song Z."/>
        </authorList>
    </citation>
    <scope>NUCLEOTIDE SEQUENCE</scope>
    <source>
        <strain evidence="2">EXF-9911</strain>
    </source>
</reference>
<protein>
    <submittedName>
        <fullName evidence="2">Uncharacterized protein</fullName>
    </submittedName>
</protein>
<dbReference type="EMBL" id="JAHFXF010001878">
    <property type="protein sequence ID" value="KAG9662095.1"/>
    <property type="molecule type" value="Genomic_DNA"/>
</dbReference>
<dbReference type="Proteomes" id="UP000779574">
    <property type="component" value="Unassembled WGS sequence"/>
</dbReference>
<gene>
    <name evidence="2" type="ORF">KCU76_g19197</name>
</gene>
<organism evidence="2 3">
    <name type="scientific">Aureobasidium melanogenum</name>
    <name type="common">Aureobasidium pullulans var. melanogenum</name>
    <dbReference type="NCBI Taxonomy" id="46634"/>
    <lineage>
        <taxon>Eukaryota</taxon>
        <taxon>Fungi</taxon>
        <taxon>Dikarya</taxon>
        <taxon>Ascomycota</taxon>
        <taxon>Pezizomycotina</taxon>
        <taxon>Dothideomycetes</taxon>
        <taxon>Dothideomycetidae</taxon>
        <taxon>Dothideales</taxon>
        <taxon>Saccotheciaceae</taxon>
        <taxon>Aureobasidium</taxon>
    </lineage>
</organism>
<evidence type="ECO:0000313" key="3">
    <source>
        <dbReference type="Proteomes" id="UP000779574"/>
    </source>
</evidence>
<feature type="region of interest" description="Disordered" evidence="1">
    <location>
        <begin position="1"/>
        <end position="28"/>
    </location>
</feature>
<evidence type="ECO:0000256" key="1">
    <source>
        <dbReference type="SAM" id="MobiDB-lite"/>
    </source>
</evidence>
<evidence type="ECO:0000313" key="2">
    <source>
        <dbReference type="EMBL" id="KAG9662095.1"/>
    </source>
</evidence>
<name>A0A9P8DX22_AURME</name>
<reference evidence="2" key="2">
    <citation type="submission" date="2021-08" db="EMBL/GenBank/DDBJ databases">
        <authorList>
            <person name="Gostincar C."/>
            <person name="Sun X."/>
            <person name="Song Z."/>
            <person name="Gunde-Cimerman N."/>
        </authorList>
    </citation>
    <scope>NUCLEOTIDE SEQUENCE</scope>
    <source>
        <strain evidence="2">EXF-9911</strain>
    </source>
</reference>